<dbReference type="GO" id="GO:0005737">
    <property type="term" value="C:cytoplasm"/>
    <property type="evidence" value="ECO:0007669"/>
    <property type="project" value="UniProtKB-SubCell"/>
</dbReference>
<feature type="binding site" evidence="9">
    <location>
        <begin position="124"/>
        <end position="130"/>
    </location>
    <ligand>
        <name>ATP</name>
        <dbReference type="ChEBI" id="CHEBI:30616"/>
    </ligand>
</feature>
<keyword evidence="1 9" id="KW-0963">Cytoplasm</keyword>
<evidence type="ECO:0000256" key="6">
    <source>
        <dbReference type="ARBA" id="ARBA00022842"/>
    </source>
</evidence>
<organism evidence="11 12">
    <name type="scientific">Rothia kristinae</name>
    <dbReference type="NCBI Taxonomy" id="37923"/>
    <lineage>
        <taxon>Bacteria</taxon>
        <taxon>Bacillati</taxon>
        <taxon>Actinomycetota</taxon>
        <taxon>Actinomycetes</taxon>
        <taxon>Micrococcales</taxon>
        <taxon>Micrococcaceae</taxon>
        <taxon>Rothia</taxon>
    </lineage>
</organism>
<dbReference type="InterPro" id="IPR001980">
    <property type="entry name" value="PPAT"/>
</dbReference>
<evidence type="ECO:0000256" key="3">
    <source>
        <dbReference type="ARBA" id="ARBA00022695"/>
    </source>
</evidence>
<keyword evidence="4 9" id="KW-0547">Nucleotide-binding</keyword>
<keyword evidence="3 9" id="KW-0548">Nucleotidyltransferase</keyword>
<feature type="site" description="Transition state stabilizer" evidence="9">
    <location>
        <position position="17"/>
    </location>
</feature>
<dbReference type="Gene3D" id="3.40.50.620">
    <property type="entry name" value="HUPs"/>
    <property type="match status" value="1"/>
</dbReference>
<evidence type="ECO:0000313" key="12">
    <source>
        <dbReference type="Proteomes" id="UP000092021"/>
    </source>
</evidence>
<dbReference type="UniPathway" id="UPA00241">
    <property type="reaction ID" value="UER00355"/>
</dbReference>
<comment type="cofactor">
    <cofactor evidence="9">
        <name>Mg(2+)</name>
        <dbReference type="ChEBI" id="CHEBI:18420"/>
    </cofactor>
</comment>
<keyword evidence="5 9" id="KW-0067">ATP-binding</keyword>
<name>A0A657ITW6_9MICC</name>
<evidence type="ECO:0000256" key="1">
    <source>
        <dbReference type="ARBA" id="ARBA00022490"/>
    </source>
</evidence>
<evidence type="ECO:0000259" key="10">
    <source>
        <dbReference type="Pfam" id="PF01467"/>
    </source>
</evidence>
<dbReference type="NCBIfam" id="TIGR00125">
    <property type="entry name" value="cyt_tran_rel"/>
    <property type="match status" value="1"/>
</dbReference>
<dbReference type="PRINTS" id="PR01020">
    <property type="entry name" value="LPSBIOSNTHSS"/>
</dbReference>
<dbReference type="Pfam" id="PF01467">
    <property type="entry name" value="CTP_transf_like"/>
    <property type="match status" value="1"/>
</dbReference>
<feature type="domain" description="Cytidyltransferase-like" evidence="10">
    <location>
        <begin position="5"/>
        <end position="134"/>
    </location>
</feature>
<comment type="similarity">
    <text evidence="9">Belongs to the bacterial CoaD family.</text>
</comment>
<proteinExistence type="inferred from homology"/>
<accession>A0A657ITW6</accession>
<dbReference type="EC" id="2.7.7.3" evidence="9"/>
<dbReference type="NCBIfam" id="TIGR01510">
    <property type="entry name" value="coaD_prev_kdtB"/>
    <property type="match status" value="1"/>
</dbReference>
<dbReference type="GO" id="GO:0015937">
    <property type="term" value="P:coenzyme A biosynthetic process"/>
    <property type="evidence" value="ECO:0007669"/>
    <property type="project" value="UniProtKB-UniRule"/>
</dbReference>
<dbReference type="CDD" id="cd02163">
    <property type="entry name" value="PPAT"/>
    <property type="match status" value="1"/>
</dbReference>
<dbReference type="PANTHER" id="PTHR21342">
    <property type="entry name" value="PHOSPHOPANTETHEINE ADENYLYLTRANSFERASE"/>
    <property type="match status" value="1"/>
</dbReference>
<evidence type="ECO:0000256" key="5">
    <source>
        <dbReference type="ARBA" id="ARBA00022840"/>
    </source>
</evidence>
<keyword evidence="6 9" id="KW-0460">Magnesium</keyword>
<evidence type="ECO:0000256" key="7">
    <source>
        <dbReference type="ARBA" id="ARBA00022993"/>
    </source>
</evidence>
<comment type="caution">
    <text evidence="11">The sequence shown here is derived from an EMBL/GenBank/DDBJ whole genome shotgun (WGS) entry which is preliminary data.</text>
</comment>
<dbReference type="HAMAP" id="MF_00151">
    <property type="entry name" value="PPAT_bact"/>
    <property type="match status" value="1"/>
</dbReference>
<gene>
    <name evidence="9" type="primary">coaD</name>
    <name evidence="11" type="ORF">A5N15_09680</name>
</gene>
<dbReference type="InterPro" id="IPR014729">
    <property type="entry name" value="Rossmann-like_a/b/a_fold"/>
</dbReference>
<protein>
    <recommendedName>
        <fullName evidence="9">Phosphopantetheine adenylyltransferase</fullName>
        <ecNumber evidence="9">2.7.7.3</ecNumber>
    </recommendedName>
    <alternativeName>
        <fullName evidence="9">Dephospho-CoA pyrophosphorylase</fullName>
    </alternativeName>
    <alternativeName>
        <fullName evidence="9">Pantetheine-phosphate adenylyltransferase</fullName>
        <shortName evidence="9">PPAT</shortName>
    </alternativeName>
</protein>
<dbReference type="EMBL" id="LWGZ01000864">
    <property type="protein sequence ID" value="OAX56028.1"/>
    <property type="molecule type" value="Genomic_DNA"/>
</dbReference>
<comment type="catalytic activity">
    <reaction evidence="8 9">
        <text>(R)-4'-phosphopantetheine + ATP + H(+) = 3'-dephospho-CoA + diphosphate</text>
        <dbReference type="Rhea" id="RHEA:19801"/>
        <dbReference type="ChEBI" id="CHEBI:15378"/>
        <dbReference type="ChEBI" id="CHEBI:30616"/>
        <dbReference type="ChEBI" id="CHEBI:33019"/>
        <dbReference type="ChEBI" id="CHEBI:57328"/>
        <dbReference type="ChEBI" id="CHEBI:61723"/>
        <dbReference type="EC" id="2.7.7.3"/>
    </reaction>
</comment>
<feature type="binding site" evidence="9">
    <location>
        <position position="89"/>
    </location>
    <ligand>
        <name>substrate</name>
    </ligand>
</feature>
<dbReference type="InterPro" id="IPR004821">
    <property type="entry name" value="Cyt_trans-like"/>
</dbReference>
<reference evidence="11 12" key="1">
    <citation type="submission" date="2016-04" db="EMBL/GenBank/DDBJ databases">
        <title>Identification of putative biosynthetic pathways for the production of bioactive secondary metabolites by the marine actinomycete Kocuria kristinae RUTW2-3.</title>
        <authorList>
            <person name="Waterworth S.C."/>
            <person name="Walmsley T.A."/>
            <person name="Matongo T."/>
            <person name="Davies-Coleman M.T."/>
            <person name="Dorrington R.A."/>
        </authorList>
    </citation>
    <scope>NUCLEOTIDE SEQUENCE [LARGE SCALE GENOMIC DNA]</scope>
    <source>
        <strain evidence="11 12">RUTW4-5</strain>
    </source>
</reference>
<evidence type="ECO:0000313" key="11">
    <source>
        <dbReference type="EMBL" id="OAX56028.1"/>
    </source>
</evidence>
<feature type="binding site" evidence="9">
    <location>
        <position position="9"/>
    </location>
    <ligand>
        <name>substrate</name>
    </ligand>
</feature>
<comment type="pathway">
    <text evidence="9">Cofactor biosynthesis; coenzyme A biosynthesis; CoA from (R)-pantothenate: step 4/5.</text>
</comment>
<keyword evidence="2 9" id="KW-0808">Transferase</keyword>
<evidence type="ECO:0000256" key="4">
    <source>
        <dbReference type="ARBA" id="ARBA00022741"/>
    </source>
</evidence>
<comment type="function">
    <text evidence="9">Reversibly transfers an adenylyl group from ATP to 4'-phosphopantetheine, yielding dephospho-CoA (dPCoA) and pyrophosphate.</text>
</comment>
<feature type="binding site" evidence="9">
    <location>
        <position position="17"/>
    </location>
    <ligand>
        <name>ATP</name>
        <dbReference type="ChEBI" id="CHEBI:30616"/>
    </ligand>
</feature>
<evidence type="ECO:0000256" key="2">
    <source>
        <dbReference type="ARBA" id="ARBA00022679"/>
    </source>
</evidence>
<dbReference type="Proteomes" id="UP000092021">
    <property type="component" value="Unassembled WGS sequence"/>
</dbReference>
<dbReference type="SUPFAM" id="SSF52374">
    <property type="entry name" value="Nucleotidylyl transferase"/>
    <property type="match status" value="1"/>
</dbReference>
<sequence length="164" mass="17518">MTLAVCPGSFDPIHNGHIEIIARAAKIFSEGVIVAVAHNPQKTFRLPLEERVAMVQEVFSWLDGITVEPMGAGLLAEFARSRGAGAVVKGLRDDRDYLYEAPMATMNRNLAGVETVFLAGDPKHGHLSSSLIMEVASLGGDVSDYLPRSVHRHLLEQGAAGGTG</sequence>
<feature type="binding site" evidence="9">
    <location>
        <position position="100"/>
    </location>
    <ligand>
        <name>ATP</name>
        <dbReference type="ChEBI" id="CHEBI:30616"/>
    </ligand>
</feature>
<feature type="binding site" evidence="9">
    <location>
        <begin position="90"/>
        <end position="92"/>
    </location>
    <ligand>
        <name>ATP</name>
        <dbReference type="ChEBI" id="CHEBI:30616"/>
    </ligand>
</feature>
<evidence type="ECO:0000256" key="8">
    <source>
        <dbReference type="ARBA" id="ARBA00029346"/>
    </source>
</evidence>
<feature type="binding site" evidence="9">
    <location>
        <begin position="9"/>
        <end position="10"/>
    </location>
    <ligand>
        <name>ATP</name>
        <dbReference type="ChEBI" id="CHEBI:30616"/>
    </ligand>
</feature>
<dbReference type="PANTHER" id="PTHR21342:SF1">
    <property type="entry name" value="PHOSPHOPANTETHEINE ADENYLYLTRANSFERASE"/>
    <property type="match status" value="1"/>
</dbReference>
<dbReference type="GO" id="GO:0005524">
    <property type="term" value="F:ATP binding"/>
    <property type="evidence" value="ECO:0007669"/>
    <property type="project" value="UniProtKB-KW"/>
</dbReference>
<dbReference type="AlphaFoldDB" id="A0A657ITW6"/>
<feature type="binding site" evidence="9">
    <location>
        <position position="42"/>
    </location>
    <ligand>
        <name>substrate</name>
    </ligand>
</feature>
<dbReference type="GO" id="GO:0004595">
    <property type="term" value="F:pantetheine-phosphate adenylyltransferase activity"/>
    <property type="evidence" value="ECO:0007669"/>
    <property type="project" value="UniProtKB-UniRule"/>
</dbReference>
<keyword evidence="7 9" id="KW-0173">Coenzyme A biosynthesis</keyword>
<comment type="subcellular location">
    <subcellularLocation>
        <location evidence="9">Cytoplasm</location>
    </subcellularLocation>
</comment>
<evidence type="ECO:0000256" key="9">
    <source>
        <dbReference type="HAMAP-Rule" id="MF_00151"/>
    </source>
</evidence>
<comment type="subunit">
    <text evidence="9">Homohexamer.</text>
</comment>
<feature type="binding site" evidence="9">
    <location>
        <position position="75"/>
    </location>
    <ligand>
        <name>substrate</name>
    </ligand>
</feature>